<reference evidence="1 2" key="1">
    <citation type="submission" date="2019-10" db="EMBL/GenBank/DDBJ databases">
        <title>Description of Paenibacillus choica sp. nov.</title>
        <authorList>
            <person name="Carlier A."/>
            <person name="Qi S."/>
        </authorList>
    </citation>
    <scope>NUCLEOTIDE SEQUENCE [LARGE SCALE GENOMIC DNA]</scope>
    <source>
        <strain evidence="1 2">LMG 31460</strain>
    </source>
</reference>
<gene>
    <name evidence="1" type="ORF">GC102_05860</name>
</gene>
<dbReference type="RefSeq" id="WP_171688630.1">
    <property type="nucleotide sequence ID" value="NZ_WHOC01000022.1"/>
</dbReference>
<evidence type="ECO:0000313" key="1">
    <source>
        <dbReference type="EMBL" id="NOU85309.1"/>
    </source>
</evidence>
<accession>A0ABX1YZX3</accession>
<comment type="caution">
    <text evidence="1">The sequence shown here is derived from an EMBL/GenBank/DDBJ whole genome shotgun (WGS) entry which is preliminary data.</text>
</comment>
<dbReference type="EMBL" id="WHOC01000022">
    <property type="protein sequence ID" value="NOU85309.1"/>
    <property type="molecule type" value="Genomic_DNA"/>
</dbReference>
<protein>
    <submittedName>
        <fullName evidence="1">Uncharacterized protein</fullName>
    </submittedName>
</protein>
<proteinExistence type="predicted"/>
<sequence>MELKLSTLTVVALRKAATKTIPIYREIVCNPVYATRLTIAIRNNNLDHSIVYSRKLHLVSTILEPIDLDLASALKLRLPRIK</sequence>
<dbReference type="Proteomes" id="UP000658690">
    <property type="component" value="Unassembled WGS sequence"/>
</dbReference>
<evidence type="ECO:0000313" key="2">
    <source>
        <dbReference type="Proteomes" id="UP000658690"/>
    </source>
</evidence>
<organism evidence="1 2">
    <name type="scientific">Paenibacillus germinis</name>
    <dbReference type="NCBI Taxonomy" id="2654979"/>
    <lineage>
        <taxon>Bacteria</taxon>
        <taxon>Bacillati</taxon>
        <taxon>Bacillota</taxon>
        <taxon>Bacilli</taxon>
        <taxon>Bacillales</taxon>
        <taxon>Paenibacillaceae</taxon>
        <taxon>Paenibacillus</taxon>
    </lineage>
</organism>
<keyword evidence="2" id="KW-1185">Reference proteome</keyword>
<name>A0ABX1YZX3_9BACL</name>